<comment type="similarity">
    <text evidence="3">Belongs to the CFAP36 family.</text>
</comment>
<sequence>MADESWVFDSLICFLHSPAWNASLSTFIEEKSIIFDPNIEIDISNPEYIAVHNEYKNLVDFMLGSFMEEMNITTEQFELACLEGKNLQALANDEPSDSHSFSFHKGLFQQIWAANDIRIFVRMMIQRNVELQLQALDLIERRQNENASSSIEMENVEIEKSIHIETKIDDRNELDSDKFKRLNLFFEQDRIKNSDLLERQEYLLKQRDKILSIKKQARARQLNEATKARPSSASLSSARKVIQGEQIEAADGSVVELRKILAKKLRDEVVDQTSSH</sequence>
<keyword evidence="6" id="KW-0175">Coiled coil</keyword>
<dbReference type="Proteomes" id="UP000183832">
    <property type="component" value="Unassembled WGS sequence"/>
</dbReference>
<feature type="domain" description="BART" evidence="10">
    <location>
        <begin position="4"/>
        <end position="132"/>
    </location>
</feature>
<keyword evidence="7" id="KW-0969">Cilium</keyword>
<dbReference type="PANTHER" id="PTHR21532:SF0">
    <property type="entry name" value="CILIA- AND FLAGELLA-ASSOCIATED PROTEIN 36"/>
    <property type="match status" value="1"/>
</dbReference>
<evidence type="ECO:0000259" key="10">
    <source>
        <dbReference type="Pfam" id="PF11527"/>
    </source>
</evidence>
<keyword evidence="8" id="KW-0966">Cell projection</keyword>
<organism evidence="11 12">
    <name type="scientific">Clunio marinus</name>
    <dbReference type="NCBI Taxonomy" id="568069"/>
    <lineage>
        <taxon>Eukaryota</taxon>
        <taxon>Metazoa</taxon>
        <taxon>Ecdysozoa</taxon>
        <taxon>Arthropoda</taxon>
        <taxon>Hexapoda</taxon>
        <taxon>Insecta</taxon>
        <taxon>Pterygota</taxon>
        <taxon>Neoptera</taxon>
        <taxon>Endopterygota</taxon>
        <taxon>Diptera</taxon>
        <taxon>Nematocera</taxon>
        <taxon>Chironomoidea</taxon>
        <taxon>Chironomidae</taxon>
        <taxon>Clunio</taxon>
    </lineage>
</organism>
<reference evidence="11 12" key="1">
    <citation type="submission" date="2015-04" db="EMBL/GenBank/DDBJ databases">
        <authorList>
            <person name="Syromyatnikov M.Y."/>
            <person name="Popov V.N."/>
        </authorList>
    </citation>
    <scope>NUCLEOTIDE SEQUENCE [LARGE SCALE GENOMIC DNA]</scope>
</reference>
<dbReference type="OrthoDB" id="272687at2759"/>
<evidence type="ECO:0000256" key="2">
    <source>
        <dbReference type="ARBA" id="ARBA00004496"/>
    </source>
</evidence>
<name>A0A1J1J7D2_9DIPT</name>
<protein>
    <recommendedName>
        <fullName evidence="4">Cilia- and flagella-associated protein 36</fullName>
    </recommendedName>
    <alternativeName>
        <fullName evidence="9">Coiled-coil domain-containing protein 104</fullName>
    </alternativeName>
</protein>
<accession>A0A1J1J7D2</accession>
<gene>
    <name evidence="11" type="ORF">CLUMA_CG020351</name>
</gene>
<evidence type="ECO:0000256" key="4">
    <source>
        <dbReference type="ARBA" id="ARBA00021815"/>
    </source>
</evidence>
<dbReference type="STRING" id="568069.A0A1J1J7D2"/>
<evidence type="ECO:0000256" key="6">
    <source>
        <dbReference type="ARBA" id="ARBA00023054"/>
    </source>
</evidence>
<evidence type="ECO:0000256" key="3">
    <source>
        <dbReference type="ARBA" id="ARBA00007460"/>
    </source>
</evidence>
<evidence type="ECO:0000256" key="5">
    <source>
        <dbReference type="ARBA" id="ARBA00022490"/>
    </source>
</evidence>
<dbReference type="InterPro" id="IPR023379">
    <property type="entry name" value="BART_dom"/>
</dbReference>
<dbReference type="GO" id="GO:0005930">
    <property type="term" value="C:axoneme"/>
    <property type="evidence" value="ECO:0007669"/>
    <property type="project" value="TreeGrafter"/>
</dbReference>
<evidence type="ECO:0000256" key="9">
    <source>
        <dbReference type="ARBA" id="ARBA00031593"/>
    </source>
</evidence>
<dbReference type="GO" id="GO:0097546">
    <property type="term" value="C:ciliary base"/>
    <property type="evidence" value="ECO:0007669"/>
    <property type="project" value="TreeGrafter"/>
</dbReference>
<evidence type="ECO:0000313" key="12">
    <source>
        <dbReference type="Proteomes" id="UP000183832"/>
    </source>
</evidence>
<comment type="subcellular location">
    <subcellularLocation>
        <location evidence="1">Cell projection</location>
        <location evidence="1">Cilium</location>
    </subcellularLocation>
    <subcellularLocation>
        <location evidence="2">Cytoplasm</location>
    </subcellularLocation>
</comment>
<dbReference type="InterPro" id="IPR038888">
    <property type="entry name" value="CFAP36"/>
</dbReference>
<keyword evidence="12" id="KW-1185">Reference proteome</keyword>
<proteinExistence type="inferred from homology"/>
<dbReference type="Pfam" id="PF11527">
    <property type="entry name" value="ARL2_Bind_BART"/>
    <property type="match status" value="1"/>
</dbReference>
<evidence type="ECO:0000256" key="1">
    <source>
        <dbReference type="ARBA" id="ARBA00004138"/>
    </source>
</evidence>
<evidence type="ECO:0000256" key="7">
    <source>
        <dbReference type="ARBA" id="ARBA00023069"/>
    </source>
</evidence>
<dbReference type="PANTHER" id="PTHR21532">
    <property type="entry name" value="PHOSPHODIESTERASE HL"/>
    <property type="match status" value="1"/>
</dbReference>
<dbReference type="EMBL" id="CVRI01000070">
    <property type="protein sequence ID" value="CRL07374.1"/>
    <property type="molecule type" value="Genomic_DNA"/>
</dbReference>
<evidence type="ECO:0000256" key="8">
    <source>
        <dbReference type="ARBA" id="ARBA00023273"/>
    </source>
</evidence>
<dbReference type="Gene3D" id="1.20.1520.10">
    <property type="entry name" value="ADP-ribosylation factor-like 2-binding protein, domain"/>
    <property type="match status" value="1"/>
</dbReference>
<dbReference type="InterPro" id="IPR042541">
    <property type="entry name" value="BART_sf"/>
</dbReference>
<dbReference type="AlphaFoldDB" id="A0A1J1J7D2"/>
<evidence type="ECO:0000313" key="11">
    <source>
        <dbReference type="EMBL" id="CRL07374.1"/>
    </source>
</evidence>
<keyword evidence="5" id="KW-0963">Cytoplasm</keyword>